<dbReference type="Gene3D" id="3.20.70.20">
    <property type="match status" value="1"/>
</dbReference>
<dbReference type="PROSITE" id="PS51161">
    <property type="entry name" value="ATP_CONE"/>
    <property type="match status" value="2"/>
</dbReference>
<feature type="region of interest" description="Disordered" evidence="11">
    <location>
        <begin position="1"/>
        <end position="32"/>
    </location>
</feature>
<comment type="function">
    <text evidence="7 10">Provides the precursors necessary for DNA synthesis. Catalyzes the biosynthesis of deoxyribonucleotides from the corresponding ribonucleotides.</text>
</comment>
<dbReference type="CDD" id="cd01679">
    <property type="entry name" value="RNR_I"/>
    <property type="match status" value="1"/>
</dbReference>
<evidence type="ECO:0000313" key="14">
    <source>
        <dbReference type="Proteomes" id="UP000434209"/>
    </source>
</evidence>
<evidence type="ECO:0000256" key="4">
    <source>
        <dbReference type="ARBA" id="ARBA00022840"/>
    </source>
</evidence>
<keyword evidence="2" id="KW-0021">Allosteric enzyme</keyword>
<dbReference type="GO" id="GO:0005971">
    <property type="term" value="C:ribonucleoside-diphosphate reductase complex"/>
    <property type="evidence" value="ECO:0007669"/>
    <property type="project" value="TreeGrafter"/>
</dbReference>
<dbReference type="InterPro" id="IPR000788">
    <property type="entry name" value="RNR_lg_C"/>
</dbReference>
<evidence type="ECO:0000259" key="12">
    <source>
        <dbReference type="PROSITE" id="PS51161"/>
    </source>
</evidence>
<dbReference type="UniPathway" id="UPA00326"/>
<name>A0A7Z2J8T6_9BURK</name>
<evidence type="ECO:0000256" key="6">
    <source>
        <dbReference type="ARBA" id="ARBA00023116"/>
    </source>
</evidence>
<dbReference type="InterPro" id="IPR005144">
    <property type="entry name" value="ATP-cone_dom"/>
</dbReference>
<proteinExistence type="inferred from homology"/>
<evidence type="ECO:0000256" key="9">
    <source>
        <dbReference type="PROSITE-ProRule" id="PRU00492"/>
    </source>
</evidence>
<dbReference type="OrthoDB" id="9762933at2"/>
<protein>
    <recommendedName>
        <fullName evidence="10">Ribonucleoside-diphosphate reductase</fullName>
        <ecNumber evidence="10">1.17.4.1</ecNumber>
    </recommendedName>
</protein>
<dbReference type="GO" id="GO:0009263">
    <property type="term" value="P:deoxyribonucleotide biosynthetic process"/>
    <property type="evidence" value="ECO:0007669"/>
    <property type="project" value="UniProtKB-KW"/>
</dbReference>
<dbReference type="KEGG" id="pacp:FAZ97_12195"/>
<keyword evidence="5 10" id="KW-0560">Oxidoreductase</keyword>
<keyword evidence="3 9" id="KW-0547">Nucleotide-binding</keyword>
<keyword evidence="6 10" id="KW-0215">Deoxyribonucleotide synthesis</keyword>
<feature type="domain" description="ATP-cone" evidence="12">
    <location>
        <begin position="36"/>
        <end position="136"/>
    </location>
</feature>
<keyword evidence="4 9" id="KW-0067">ATP-binding</keyword>
<dbReference type="NCBIfam" id="NF005544">
    <property type="entry name" value="PRK07207.1"/>
    <property type="match status" value="1"/>
</dbReference>
<evidence type="ECO:0000256" key="5">
    <source>
        <dbReference type="ARBA" id="ARBA00023002"/>
    </source>
</evidence>
<evidence type="ECO:0000256" key="1">
    <source>
        <dbReference type="ARBA" id="ARBA00010406"/>
    </source>
</evidence>
<sequence length="995" mass="109587">MQTTDNVSTRYEGAPAHTLGGQPQDGQTSAQQFADHKVIRRNGSVVSFEPSKVAIAMTKAFLAVNGGQGAASARVRELVEQLTQNVVRALVRSRPNGGTFHIEDIQDQVELALMRGGEHNVARAYVLYREKRNQERAHAPETAAPASPGINVTDNGVTRPLDMQALRALIVSSCDGLGDAVNADPIVAETVKNLYDGVPMTQVYDSAILAARTMIEKDPAYSQVTSRILLHTIRREILEEEVTQAEMAVRYADYFPQFIKRGVEAGLLDDKLQQFDLKRLGNALDASRDLQFGYLGLQTLYDRYFLHVHGTRIEMPQAFFMRVAMGLSLNEIDREARAIEFYNVLSSFDFMSSTPTLFNSGTHRSQLSSCYLTTVADDLDGIYEALKDNALLSKFAGGLGNDWTRVRALGSHIKGTNGKSQGVVPFLKVVNDTAVAVNQGGKRKGAVCAYLESWHLDIEEFLELRKNTGDDRRRTHDMNTANWIPDLFMKRVMEGGEWTLFSPSTCPDLHDLFGADFEKAYVAYEEKVARGEIKLFKKLPAAQLWRKMLGMLFETGHPWITFKDPCNIRSPQQHVGVVHSSNLCTEITLNTSDSEIAVCNLGSVNLVAHMVEQADGTFALDHDKLKRTISVAMRMLDNVIDINYYAVSKARNSNLKHRPVGMGIMGFQDCLHVLRTPFASQEAVEFADRSMEAVCYYAYWASTELAAERGRYSTYRGSLWDRGILPQDTLKLLAEARGGYVEVDSSESMDWTSLRERIAQHGMRNSNCIAIAPTATISNIIGVSPCIEPTFQNLYVKSNLSGEFTVVNDYLVRDLKSRGLWDEVMVADLKYFDGMLSRIDRVPADLRAVYATAFEVDPTWLVEAASRRQKWIDQAQSLNIFMAGASGKKLDEIYKLAWVRGLKTTYYLRTMAATHVEKSTVAHGALNAVPTGGEGGGNAGGAFGGASGGAFGGAAGSTTMQAAPEAAVEAAPEAEGPVCMMRPGDAGFEECEACQ</sequence>
<keyword evidence="14" id="KW-1185">Reference proteome</keyword>
<evidence type="ECO:0000256" key="8">
    <source>
        <dbReference type="ARBA" id="ARBA00047754"/>
    </source>
</evidence>
<evidence type="ECO:0000313" key="13">
    <source>
        <dbReference type="EMBL" id="QGZ55611.1"/>
    </source>
</evidence>
<dbReference type="EC" id="1.17.4.1" evidence="10"/>
<accession>A0A7Z2J8T6</accession>
<comment type="catalytic activity">
    <reaction evidence="8 10">
        <text>a 2'-deoxyribonucleoside 5'-diphosphate + [thioredoxin]-disulfide + H2O = a ribonucleoside 5'-diphosphate + [thioredoxin]-dithiol</text>
        <dbReference type="Rhea" id="RHEA:23252"/>
        <dbReference type="Rhea" id="RHEA-COMP:10698"/>
        <dbReference type="Rhea" id="RHEA-COMP:10700"/>
        <dbReference type="ChEBI" id="CHEBI:15377"/>
        <dbReference type="ChEBI" id="CHEBI:29950"/>
        <dbReference type="ChEBI" id="CHEBI:50058"/>
        <dbReference type="ChEBI" id="CHEBI:57930"/>
        <dbReference type="ChEBI" id="CHEBI:73316"/>
        <dbReference type="EC" id="1.17.4.1"/>
    </reaction>
</comment>
<dbReference type="Pfam" id="PF02867">
    <property type="entry name" value="Ribonuc_red_lgC"/>
    <property type="match status" value="1"/>
</dbReference>
<dbReference type="PANTHER" id="PTHR11573:SF6">
    <property type="entry name" value="RIBONUCLEOSIDE-DIPHOSPHATE REDUCTASE LARGE SUBUNIT"/>
    <property type="match status" value="1"/>
</dbReference>
<organism evidence="13 14">
    <name type="scientific">Paraburkholderia acidiphila</name>
    <dbReference type="NCBI Taxonomy" id="2571747"/>
    <lineage>
        <taxon>Bacteria</taxon>
        <taxon>Pseudomonadati</taxon>
        <taxon>Pseudomonadota</taxon>
        <taxon>Betaproteobacteria</taxon>
        <taxon>Burkholderiales</taxon>
        <taxon>Burkholderiaceae</taxon>
        <taxon>Paraburkholderia</taxon>
    </lineage>
</organism>
<dbReference type="Pfam" id="PF00317">
    <property type="entry name" value="Ribonuc_red_lgN"/>
    <property type="match status" value="1"/>
</dbReference>
<dbReference type="RefSeq" id="WP_158758657.1">
    <property type="nucleotide sequence ID" value="NZ_CP046909.1"/>
</dbReference>
<dbReference type="InterPro" id="IPR013346">
    <property type="entry name" value="NrdE_NrdA_C"/>
</dbReference>
<comment type="similarity">
    <text evidence="1 10">Belongs to the ribonucleoside diphosphate reductase large chain family.</text>
</comment>
<dbReference type="NCBIfam" id="TIGR02506">
    <property type="entry name" value="NrdE_NrdA"/>
    <property type="match status" value="1"/>
</dbReference>
<dbReference type="InterPro" id="IPR039718">
    <property type="entry name" value="Rrm1"/>
</dbReference>
<dbReference type="SUPFAM" id="SSF48168">
    <property type="entry name" value="R1 subunit of ribonucleotide reductase, N-terminal domain"/>
    <property type="match status" value="1"/>
</dbReference>
<evidence type="ECO:0000256" key="11">
    <source>
        <dbReference type="SAM" id="MobiDB-lite"/>
    </source>
</evidence>
<gene>
    <name evidence="13" type="ORF">FAZ97_12195</name>
</gene>
<dbReference type="PRINTS" id="PR01183">
    <property type="entry name" value="RIBORDTASEM1"/>
</dbReference>
<dbReference type="GO" id="GO:0004748">
    <property type="term" value="F:ribonucleoside-diphosphate reductase activity, thioredoxin disulfide as acceptor"/>
    <property type="evidence" value="ECO:0007669"/>
    <property type="project" value="UniProtKB-EC"/>
</dbReference>
<dbReference type="AlphaFoldDB" id="A0A7Z2J8T6"/>
<evidence type="ECO:0000256" key="10">
    <source>
        <dbReference type="RuleBase" id="RU003410"/>
    </source>
</evidence>
<evidence type="ECO:0000256" key="7">
    <source>
        <dbReference type="ARBA" id="ARBA00024942"/>
    </source>
</evidence>
<dbReference type="FunFam" id="3.20.70.20:FF:000009">
    <property type="entry name" value="Ribonucleoside-diphosphate reductase"/>
    <property type="match status" value="1"/>
</dbReference>
<evidence type="ECO:0000256" key="2">
    <source>
        <dbReference type="ARBA" id="ARBA00022533"/>
    </source>
</evidence>
<evidence type="ECO:0000256" key="3">
    <source>
        <dbReference type="ARBA" id="ARBA00022741"/>
    </source>
</evidence>
<dbReference type="InterPro" id="IPR013509">
    <property type="entry name" value="RNR_lsu_N"/>
</dbReference>
<dbReference type="GO" id="GO:0005524">
    <property type="term" value="F:ATP binding"/>
    <property type="evidence" value="ECO:0007669"/>
    <property type="project" value="UniProtKB-UniRule"/>
</dbReference>
<feature type="domain" description="ATP-cone" evidence="12">
    <location>
        <begin position="150"/>
        <end position="239"/>
    </location>
</feature>
<dbReference type="Pfam" id="PF03477">
    <property type="entry name" value="ATP-cone"/>
    <property type="match status" value="1"/>
</dbReference>
<reference evidence="13 14" key="1">
    <citation type="submission" date="2019-12" db="EMBL/GenBank/DDBJ databases">
        <title>Paraburkholderia acidiphila 7Q-K02 sp. nov and Paraburkholderia acidisoli DHF22 sp. nov., two strains isolated from forest soil.</title>
        <authorList>
            <person name="Gao Z."/>
            <person name="Qiu L."/>
        </authorList>
    </citation>
    <scope>NUCLEOTIDE SEQUENCE [LARGE SCALE GENOMIC DNA]</scope>
    <source>
        <strain evidence="13 14">7Q-K02</strain>
    </source>
</reference>
<dbReference type="PANTHER" id="PTHR11573">
    <property type="entry name" value="RIBONUCLEOSIDE-DIPHOSPHATE REDUCTASE LARGE CHAIN"/>
    <property type="match status" value="1"/>
</dbReference>
<dbReference type="InterPro" id="IPR008926">
    <property type="entry name" value="RNR_R1-su_N"/>
</dbReference>
<dbReference type="PROSITE" id="PS00089">
    <property type="entry name" value="RIBORED_LARGE"/>
    <property type="match status" value="1"/>
</dbReference>
<dbReference type="SUPFAM" id="SSF51998">
    <property type="entry name" value="PFL-like glycyl radical enzymes"/>
    <property type="match status" value="1"/>
</dbReference>
<dbReference type="Proteomes" id="UP000434209">
    <property type="component" value="Chromosome 1"/>
</dbReference>
<dbReference type="EMBL" id="CP046909">
    <property type="protein sequence ID" value="QGZ55611.1"/>
    <property type="molecule type" value="Genomic_DNA"/>
</dbReference>